<dbReference type="EMBL" id="BBNT01000019">
    <property type="protein sequence ID" value="GAL76966.1"/>
    <property type="molecule type" value="Genomic_DNA"/>
</dbReference>
<dbReference type="AlphaFoldDB" id="A0A090WJ08"/>
<gene>
    <name evidence="1" type="ORF">JCM19275_3680</name>
</gene>
<evidence type="ECO:0000313" key="1">
    <source>
        <dbReference type="EMBL" id="GAL76966.1"/>
    </source>
</evidence>
<evidence type="ECO:0000313" key="2">
    <source>
        <dbReference type="Proteomes" id="UP000029647"/>
    </source>
</evidence>
<comment type="caution">
    <text evidence="1">The sequence shown here is derived from an EMBL/GenBank/DDBJ whole genome shotgun (WGS) entry which is preliminary data.</text>
</comment>
<reference evidence="1 2" key="1">
    <citation type="journal article" date="2014" name="Genome Announc.">
        <title>Draft Genome Sequences of Marine Flavobacterium Nonlabens Strains NR17, NR24, NR27, NR32, NR33, and Ara13.</title>
        <authorList>
            <person name="Nakanishi M."/>
            <person name="Meirelles P."/>
            <person name="Suzuki R."/>
            <person name="Takatani N."/>
            <person name="Mino S."/>
            <person name="Suda W."/>
            <person name="Oshima K."/>
            <person name="Hattori M."/>
            <person name="Ohkuma M."/>
            <person name="Hosokawa M."/>
            <person name="Miyashita K."/>
            <person name="Thompson F.L."/>
            <person name="Niwa A."/>
            <person name="Sawabe T."/>
            <person name="Sawabe T."/>
        </authorList>
    </citation>
    <scope>NUCLEOTIDE SEQUENCE [LARGE SCALE GENOMIC DNA]</scope>
    <source>
        <strain evidence="2">JCM19275</strain>
    </source>
</reference>
<proteinExistence type="predicted"/>
<organism evidence="1 2">
    <name type="scientific">Nonlabens ulvanivorans</name>
    <name type="common">Persicivirga ulvanivorans</name>
    <dbReference type="NCBI Taxonomy" id="906888"/>
    <lineage>
        <taxon>Bacteria</taxon>
        <taxon>Pseudomonadati</taxon>
        <taxon>Bacteroidota</taxon>
        <taxon>Flavobacteriia</taxon>
        <taxon>Flavobacteriales</taxon>
        <taxon>Flavobacteriaceae</taxon>
        <taxon>Nonlabens</taxon>
    </lineage>
</organism>
<name>A0A090WJ08_NONUL</name>
<sequence>MLSSRHYVTKHSSFSIILFLFYSNRWLLLRFRESGITSIKTL</sequence>
<protein>
    <submittedName>
        <fullName evidence="1">Uncharacterized protein</fullName>
    </submittedName>
</protein>
<accession>A0A090WJ08</accession>
<dbReference type="Proteomes" id="UP000029647">
    <property type="component" value="Unassembled WGS sequence"/>
</dbReference>